<reference evidence="10 11" key="1">
    <citation type="submission" date="2014-08" db="EMBL/GenBank/DDBJ databases">
        <title>Complete genome sequence of Corynebacterium aquilae S-613T(T) (=DSM 44791(T)), isolated from the choana of a healthy golden eagle.</title>
        <authorList>
            <person name="Ruckert C."/>
            <person name="Albersmeier A."/>
            <person name="Winkler A."/>
            <person name="Kalinowski J."/>
        </authorList>
    </citation>
    <scope>NUCLEOTIDE SEQUENCE [LARGE SCALE GENOMIC DNA]</scope>
    <source>
        <strain evidence="10 11">S-613</strain>
    </source>
</reference>
<dbReference type="KEGG" id="caqu:CAQU_07745"/>
<feature type="transmembrane region" description="Helical" evidence="8">
    <location>
        <begin position="215"/>
        <end position="233"/>
    </location>
</feature>
<evidence type="ECO:0000256" key="6">
    <source>
        <dbReference type="ARBA" id="ARBA00023136"/>
    </source>
</evidence>
<feature type="transmembrane region" description="Helical" evidence="8">
    <location>
        <begin position="125"/>
        <end position="146"/>
    </location>
</feature>
<sequence length="274" mass="29844">MHGDHAPTSADNEADSELLTSGIAPSAEDIDAVAETKNSEDTPSEEDKPWWDQPGMPWNKQPTKADLWCFGAFIAVGFISMALLPLRAYLLGDESRLPWAVALLGSSTGGAGLGALHKVGTEVPLLWPLLLGGLTRIKFDWIYWWAGALWGRGMIEMSAAQSPRAARNYARAEKWAHKMGWIGIFVAYVPIPLPIRLVVFVLAGAQGMNLKKFLLIDYLAATVWLAGYMYFGYSVGEPAVAVLEGYAKIANYVAIGLVVFIIAAAMMRNKKQAT</sequence>
<evidence type="ECO:0000256" key="3">
    <source>
        <dbReference type="ARBA" id="ARBA00022475"/>
    </source>
</evidence>
<dbReference type="AlphaFoldDB" id="A0A1L7CGJ6"/>
<feature type="region of interest" description="Disordered" evidence="7">
    <location>
        <begin position="1"/>
        <end position="56"/>
    </location>
</feature>
<dbReference type="PANTHER" id="PTHR42709">
    <property type="entry name" value="ALKALINE PHOSPHATASE LIKE PROTEIN"/>
    <property type="match status" value="1"/>
</dbReference>
<dbReference type="Pfam" id="PF09335">
    <property type="entry name" value="VTT_dom"/>
    <property type="match status" value="1"/>
</dbReference>
<keyword evidence="4 8" id="KW-0812">Transmembrane</keyword>
<evidence type="ECO:0000256" key="8">
    <source>
        <dbReference type="SAM" id="Phobius"/>
    </source>
</evidence>
<dbReference type="InterPro" id="IPR051311">
    <property type="entry name" value="DedA_domain"/>
</dbReference>
<feature type="domain" description="VTT" evidence="9">
    <location>
        <begin position="141"/>
        <end position="234"/>
    </location>
</feature>
<evidence type="ECO:0000313" key="11">
    <source>
        <dbReference type="Proteomes" id="UP000185478"/>
    </source>
</evidence>
<keyword evidence="11" id="KW-1185">Reference proteome</keyword>
<feature type="compositionally biased region" description="Basic and acidic residues" evidence="7">
    <location>
        <begin position="37"/>
        <end position="50"/>
    </location>
</feature>
<keyword evidence="6 8" id="KW-0472">Membrane</keyword>
<dbReference type="EMBL" id="CP009245">
    <property type="protein sequence ID" value="APT84982.1"/>
    <property type="molecule type" value="Genomic_DNA"/>
</dbReference>
<protein>
    <recommendedName>
        <fullName evidence="9">VTT domain-containing protein</fullName>
    </recommendedName>
</protein>
<feature type="transmembrane region" description="Helical" evidence="8">
    <location>
        <begin position="245"/>
        <end position="267"/>
    </location>
</feature>
<evidence type="ECO:0000256" key="5">
    <source>
        <dbReference type="ARBA" id="ARBA00022989"/>
    </source>
</evidence>
<dbReference type="GO" id="GO:0005886">
    <property type="term" value="C:plasma membrane"/>
    <property type="evidence" value="ECO:0007669"/>
    <property type="project" value="UniProtKB-SubCell"/>
</dbReference>
<name>A0A1L7CGJ6_9CORY</name>
<evidence type="ECO:0000256" key="4">
    <source>
        <dbReference type="ARBA" id="ARBA00022692"/>
    </source>
</evidence>
<dbReference type="InterPro" id="IPR032816">
    <property type="entry name" value="VTT_dom"/>
</dbReference>
<comment type="similarity">
    <text evidence="2">Belongs to the DedA family.</text>
</comment>
<proteinExistence type="inferred from homology"/>
<keyword evidence="3" id="KW-1003">Cell membrane</keyword>
<feature type="transmembrane region" description="Helical" evidence="8">
    <location>
        <begin position="67"/>
        <end position="91"/>
    </location>
</feature>
<feature type="transmembrane region" description="Helical" evidence="8">
    <location>
        <begin position="97"/>
        <end position="116"/>
    </location>
</feature>
<evidence type="ECO:0000313" key="10">
    <source>
        <dbReference type="EMBL" id="APT84982.1"/>
    </source>
</evidence>
<comment type="subcellular location">
    <subcellularLocation>
        <location evidence="1">Cell membrane</location>
        <topology evidence="1">Multi-pass membrane protein</topology>
    </subcellularLocation>
</comment>
<evidence type="ECO:0000256" key="2">
    <source>
        <dbReference type="ARBA" id="ARBA00010792"/>
    </source>
</evidence>
<dbReference type="Proteomes" id="UP000185478">
    <property type="component" value="Chromosome"/>
</dbReference>
<dbReference type="PANTHER" id="PTHR42709:SF6">
    <property type="entry name" value="UNDECAPRENYL PHOSPHATE TRANSPORTER A"/>
    <property type="match status" value="1"/>
</dbReference>
<gene>
    <name evidence="10" type="ORF">CAQU_07745</name>
</gene>
<keyword evidence="5 8" id="KW-1133">Transmembrane helix</keyword>
<evidence type="ECO:0000256" key="7">
    <source>
        <dbReference type="SAM" id="MobiDB-lite"/>
    </source>
</evidence>
<accession>A0A1L7CGJ6</accession>
<feature type="transmembrane region" description="Helical" evidence="8">
    <location>
        <begin position="181"/>
        <end position="203"/>
    </location>
</feature>
<organism evidence="10 11">
    <name type="scientific">Corynebacterium aquilae DSM 44791</name>
    <dbReference type="NCBI Taxonomy" id="1431546"/>
    <lineage>
        <taxon>Bacteria</taxon>
        <taxon>Bacillati</taxon>
        <taxon>Actinomycetota</taxon>
        <taxon>Actinomycetes</taxon>
        <taxon>Mycobacteriales</taxon>
        <taxon>Corynebacteriaceae</taxon>
        <taxon>Corynebacterium</taxon>
    </lineage>
</organism>
<evidence type="ECO:0000259" key="9">
    <source>
        <dbReference type="Pfam" id="PF09335"/>
    </source>
</evidence>
<dbReference type="STRING" id="1431546.CAQU_07745"/>
<evidence type="ECO:0000256" key="1">
    <source>
        <dbReference type="ARBA" id="ARBA00004651"/>
    </source>
</evidence>